<evidence type="ECO:0000313" key="4">
    <source>
        <dbReference type="EMBL" id="MFB9522326.1"/>
    </source>
</evidence>
<evidence type="ECO:0000256" key="1">
    <source>
        <dbReference type="ARBA" id="ARBA00022527"/>
    </source>
</evidence>
<dbReference type="InterPro" id="IPR050267">
    <property type="entry name" value="Anti-sigma-factor_SerPK"/>
</dbReference>
<dbReference type="Pfam" id="PF13581">
    <property type="entry name" value="HATPase_c_2"/>
    <property type="match status" value="1"/>
</dbReference>
<keyword evidence="4" id="KW-0547">Nucleotide-binding</keyword>
<organism evidence="4 5">
    <name type="scientific">Streptomyces cremeus</name>
    <dbReference type="NCBI Taxonomy" id="66881"/>
    <lineage>
        <taxon>Bacteria</taxon>
        <taxon>Bacillati</taxon>
        <taxon>Actinomycetota</taxon>
        <taxon>Actinomycetes</taxon>
        <taxon>Kitasatosporales</taxon>
        <taxon>Streptomycetaceae</taxon>
        <taxon>Streptomyces</taxon>
    </lineage>
</organism>
<dbReference type="Gene3D" id="3.30.565.10">
    <property type="entry name" value="Histidine kinase-like ATPase, C-terminal domain"/>
    <property type="match status" value="1"/>
</dbReference>
<sequence length="166" mass="17773">MNSEMSTRDVEFGQRISSTRRGARLARLLAERQLQEWGVPYGCEFADAVVAVVAELAANAVLHGHVQGRDFALRMALGDVLRIEVSDTRGERRPVRRPRPHPPQVVEGGLGLVLVEELADDWGVTDRNPGKTVWAELKWPGAAAGRGAGLPGGGSEVRGGEGEGSS</sequence>
<dbReference type="PANTHER" id="PTHR35526:SF3">
    <property type="entry name" value="ANTI-SIGMA-F FACTOR RSBW"/>
    <property type="match status" value="1"/>
</dbReference>
<gene>
    <name evidence="4" type="ORF">ACFFTU_20480</name>
</gene>
<protein>
    <submittedName>
        <fullName evidence="4">ATP-binding protein</fullName>
    </submittedName>
</protein>
<keyword evidence="4" id="KW-0067">ATP-binding</keyword>
<reference evidence="4 5" key="1">
    <citation type="submission" date="2024-09" db="EMBL/GenBank/DDBJ databases">
        <authorList>
            <person name="Sun Q."/>
            <person name="Mori K."/>
        </authorList>
    </citation>
    <scope>NUCLEOTIDE SEQUENCE [LARGE SCALE GENOMIC DNA]</scope>
    <source>
        <strain evidence="4 5">JCM 4362</strain>
    </source>
</reference>
<dbReference type="RefSeq" id="WP_345229036.1">
    <property type="nucleotide sequence ID" value="NZ_BAAAXE010000015.1"/>
</dbReference>
<dbReference type="EMBL" id="JBHMCR010000009">
    <property type="protein sequence ID" value="MFB9522326.1"/>
    <property type="molecule type" value="Genomic_DNA"/>
</dbReference>
<accession>A0ABV5PGL0</accession>
<keyword evidence="1" id="KW-0418">Kinase</keyword>
<feature type="compositionally biased region" description="Gly residues" evidence="2">
    <location>
        <begin position="144"/>
        <end position="166"/>
    </location>
</feature>
<keyword evidence="1" id="KW-0723">Serine/threonine-protein kinase</keyword>
<evidence type="ECO:0000256" key="2">
    <source>
        <dbReference type="SAM" id="MobiDB-lite"/>
    </source>
</evidence>
<dbReference type="Proteomes" id="UP001589718">
    <property type="component" value="Unassembled WGS sequence"/>
</dbReference>
<keyword evidence="5" id="KW-1185">Reference proteome</keyword>
<proteinExistence type="predicted"/>
<dbReference type="SUPFAM" id="SSF55874">
    <property type="entry name" value="ATPase domain of HSP90 chaperone/DNA topoisomerase II/histidine kinase"/>
    <property type="match status" value="1"/>
</dbReference>
<dbReference type="GO" id="GO:0005524">
    <property type="term" value="F:ATP binding"/>
    <property type="evidence" value="ECO:0007669"/>
    <property type="project" value="UniProtKB-KW"/>
</dbReference>
<dbReference type="CDD" id="cd16936">
    <property type="entry name" value="HATPase_RsbW-like"/>
    <property type="match status" value="1"/>
</dbReference>
<feature type="domain" description="Histidine kinase/HSP90-like ATPase" evidence="3">
    <location>
        <begin position="21"/>
        <end position="135"/>
    </location>
</feature>
<name>A0ABV5PGL0_STRCM</name>
<evidence type="ECO:0000313" key="5">
    <source>
        <dbReference type="Proteomes" id="UP001589718"/>
    </source>
</evidence>
<keyword evidence="1" id="KW-0808">Transferase</keyword>
<comment type="caution">
    <text evidence="4">The sequence shown here is derived from an EMBL/GenBank/DDBJ whole genome shotgun (WGS) entry which is preliminary data.</text>
</comment>
<dbReference type="InterPro" id="IPR036890">
    <property type="entry name" value="HATPase_C_sf"/>
</dbReference>
<dbReference type="PANTHER" id="PTHR35526">
    <property type="entry name" value="ANTI-SIGMA-F FACTOR RSBW-RELATED"/>
    <property type="match status" value="1"/>
</dbReference>
<feature type="region of interest" description="Disordered" evidence="2">
    <location>
        <begin position="142"/>
        <end position="166"/>
    </location>
</feature>
<dbReference type="InterPro" id="IPR003594">
    <property type="entry name" value="HATPase_dom"/>
</dbReference>
<evidence type="ECO:0000259" key="3">
    <source>
        <dbReference type="Pfam" id="PF13581"/>
    </source>
</evidence>